<feature type="domain" description="Methyl-accepting transducer" evidence="5">
    <location>
        <begin position="211"/>
        <end position="496"/>
    </location>
</feature>
<evidence type="ECO:0000256" key="4">
    <source>
        <dbReference type="SAM" id="Phobius"/>
    </source>
</evidence>
<evidence type="ECO:0000259" key="6">
    <source>
        <dbReference type="PROSITE" id="PS50885"/>
    </source>
</evidence>
<keyword evidence="8" id="KW-1185">Reference proteome</keyword>
<dbReference type="Pfam" id="PF00672">
    <property type="entry name" value="HAMP"/>
    <property type="match status" value="1"/>
</dbReference>
<evidence type="ECO:0000256" key="3">
    <source>
        <dbReference type="PROSITE-ProRule" id="PRU00284"/>
    </source>
</evidence>
<dbReference type="EMBL" id="PDJQ01000001">
    <property type="protein sequence ID" value="PFG75102.1"/>
    <property type="molecule type" value="Genomic_DNA"/>
</dbReference>
<evidence type="ECO:0000313" key="8">
    <source>
        <dbReference type="Proteomes" id="UP000223071"/>
    </source>
</evidence>
<dbReference type="SMART" id="SM00283">
    <property type="entry name" value="MA"/>
    <property type="match status" value="1"/>
</dbReference>
<dbReference type="RefSeq" id="WP_098504440.1">
    <property type="nucleotide sequence ID" value="NZ_PDJQ01000001.1"/>
</dbReference>
<dbReference type="AlphaFoldDB" id="A0A2A9HIV2"/>
<keyword evidence="4" id="KW-0812">Transmembrane</keyword>
<dbReference type="SUPFAM" id="SSF58104">
    <property type="entry name" value="Methyl-accepting chemotaxis protein (MCP) signaling domain"/>
    <property type="match status" value="1"/>
</dbReference>
<dbReference type="InterPro" id="IPR003660">
    <property type="entry name" value="HAMP_dom"/>
</dbReference>
<comment type="similarity">
    <text evidence="2">Belongs to the methyl-accepting chemotaxis (MCP) protein family.</text>
</comment>
<feature type="transmembrane region" description="Helical" evidence="4">
    <location>
        <begin position="52"/>
        <end position="73"/>
    </location>
</feature>
<dbReference type="InterPro" id="IPR004089">
    <property type="entry name" value="MCPsignal_dom"/>
</dbReference>
<dbReference type="SMART" id="SM00304">
    <property type="entry name" value="HAMP"/>
    <property type="match status" value="2"/>
</dbReference>
<keyword evidence="1 3" id="KW-0807">Transducer</keyword>
<dbReference type="GO" id="GO:0016020">
    <property type="term" value="C:membrane"/>
    <property type="evidence" value="ECO:0007669"/>
    <property type="project" value="InterPro"/>
</dbReference>
<dbReference type="Gene3D" id="1.10.287.950">
    <property type="entry name" value="Methyl-accepting chemotaxis protein"/>
    <property type="match status" value="1"/>
</dbReference>
<comment type="caution">
    <text evidence="7">The sequence shown here is derived from an EMBL/GenBank/DDBJ whole genome shotgun (WGS) entry which is preliminary data.</text>
</comment>
<dbReference type="Pfam" id="PF00015">
    <property type="entry name" value="MCPsignal"/>
    <property type="match status" value="1"/>
</dbReference>
<dbReference type="PANTHER" id="PTHR32089:SF112">
    <property type="entry name" value="LYSOZYME-LIKE PROTEIN-RELATED"/>
    <property type="match status" value="1"/>
</dbReference>
<dbReference type="CDD" id="cd06225">
    <property type="entry name" value="HAMP"/>
    <property type="match status" value="1"/>
</dbReference>
<dbReference type="GO" id="GO:0007165">
    <property type="term" value="P:signal transduction"/>
    <property type="evidence" value="ECO:0007669"/>
    <property type="project" value="UniProtKB-KW"/>
</dbReference>
<organism evidence="7 8">
    <name type="scientific">Tepidiforma thermophila (strain KCTC 52669 / CGMCC 1.13589 / G233)</name>
    <dbReference type="NCBI Taxonomy" id="2761530"/>
    <lineage>
        <taxon>Bacteria</taxon>
        <taxon>Bacillati</taxon>
        <taxon>Chloroflexota</taxon>
        <taxon>Tepidiformia</taxon>
        <taxon>Tepidiformales</taxon>
        <taxon>Tepidiformaceae</taxon>
        <taxon>Tepidiforma</taxon>
    </lineage>
</organism>
<protein>
    <submittedName>
        <fullName evidence="7">Methyl-accepting chemotaxis protein</fullName>
    </submittedName>
</protein>
<keyword evidence="4" id="KW-1133">Transmembrane helix</keyword>
<evidence type="ECO:0000256" key="2">
    <source>
        <dbReference type="ARBA" id="ARBA00029447"/>
    </source>
</evidence>
<name>A0A2A9HIV2_TEPT2</name>
<feature type="transmembrane region" description="Helical" evidence="4">
    <location>
        <begin position="15"/>
        <end position="40"/>
    </location>
</feature>
<reference evidence="7 8" key="1">
    <citation type="submission" date="2017-09" db="EMBL/GenBank/DDBJ databases">
        <title>Sequencing the genomes of two abundant thermophiles in Great Basin hot springs: Thermocrinis jamiesonii and novel Chloroflexi Thermoflexus hugenholtzii.</title>
        <authorList>
            <person name="Hedlund B."/>
        </authorList>
    </citation>
    <scope>NUCLEOTIDE SEQUENCE [LARGE SCALE GENOMIC DNA]</scope>
    <source>
        <strain evidence="7 8">G233</strain>
    </source>
</reference>
<dbReference type="PROSITE" id="PS50885">
    <property type="entry name" value="HAMP"/>
    <property type="match status" value="1"/>
</dbReference>
<keyword evidence="4" id="KW-0472">Membrane</keyword>
<dbReference type="Proteomes" id="UP000223071">
    <property type="component" value="Unassembled WGS sequence"/>
</dbReference>
<accession>A0A2A9HIV2</accession>
<dbReference type="PROSITE" id="PS50111">
    <property type="entry name" value="CHEMOTAXIS_TRANSDUC_2"/>
    <property type="match status" value="1"/>
</dbReference>
<gene>
    <name evidence="7" type="ORF">A9A59_2367</name>
</gene>
<feature type="domain" description="HAMP" evidence="6">
    <location>
        <begin position="82"/>
        <end position="125"/>
    </location>
</feature>
<dbReference type="PANTHER" id="PTHR32089">
    <property type="entry name" value="METHYL-ACCEPTING CHEMOTAXIS PROTEIN MCPB"/>
    <property type="match status" value="1"/>
</dbReference>
<proteinExistence type="inferred from homology"/>
<dbReference type="Gene3D" id="1.10.8.500">
    <property type="entry name" value="HAMP domain in histidine kinase"/>
    <property type="match status" value="1"/>
</dbReference>
<evidence type="ECO:0000259" key="5">
    <source>
        <dbReference type="PROSITE" id="PS50111"/>
    </source>
</evidence>
<evidence type="ECO:0000313" key="7">
    <source>
        <dbReference type="EMBL" id="PFG75102.1"/>
    </source>
</evidence>
<sequence length="544" mass="56262">MSETGTLRALTRLSVANLLLAACLGTVALIVVMGVLGYTFLSDAGEAGRARLIAGIAIVASAGAVAAGFWLWAQIRAGSAPVVRAARELSHGELPAELPEGGVGEFAELAASFAAAIRHLKELSAVAEKVAAGDLTTAVPKASEGDVLGTAMQRMVDDLREVVGTLLSGTKRLVDASAEMHQSSEMMRSASQEIAMAIGDVSASSVHLAELAANSDRHSNELTDVLEMMVETARENAASAREARNEAEAIGARVTEMAARASRVASEAAHSQEVATEGYEAVQRAIRAIDGLAASVEATARTVDELGTFGEQIGDIVRTIDEIAGQTNLLALNAAIEAARAGEQGRGFAVVADSVRALAERSSAATKEIAALVARVQEGTQQAVAAMTAGVAQAEEGRTVSARAGESLRAIIDAVRNSTEHIQAIAVEVGDLRNGAERIVAAVTSIAEAADQNAGRAAETARSAAALRSAVLQVAATSEENSAAAEEVAASTEELTAHADRLNQTAVQMQGLASELRAASERFAWERRKTNVPVAVDRRKRPAA</sequence>
<evidence type="ECO:0000256" key="1">
    <source>
        <dbReference type="ARBA" id="ARBA00023224"/>
    </source>
</evidence>